<dbReference type="InterPro" id="IPR059177">
    <property type="entry name" value="GH29D-like_dom"/>
</dbReference>
<sequence length="115" mass="13408">MLFRYRIRIIRAVLTLFMMLFFSCAERYPYFIQQPEFIESDAGEDYPGIFLSIVCEDEYAQIRYTTDGSQPTSLHGLIYEEPLYLAAESTYIRAVAVRVGYDAGPEAEYQYEPQD</sequence>
<organism evidence="2 3">
    <name type="scientific">Oceanispirochaeta crateris</name>
    <dbReference type="NCBI Taxonomy" id="2518645"/>
    <lineage>
        <taxon>Bacteria</taxon>
        <taxon>Pseudomonadati</taxon>
        <taxon>Spirochaetota</taxon>
        <taxon>Spirochaetia</taxon>
        <taxon>Spirochaetales</taxon>
        <taxon>Spirochaetaceae</taxon>
        <taxon>Oceanispirochaeta</taxon>
    </lineage>
</organism>
<keyword evidence="3" id="KW-1185">Reference proteome</keyword>
<evidence type="ECO:0000313" key="2">
    <source>
        <dbReference type="EMBL" id="QEN08588.1"/>
    </source>
</evidence>
<dbReference type="KEGG" id="ock:EXM22_11550"/>
<feature type="domain" description="GH29D-like beta-sandwich" evidence="1">
    <location>
        <begin position="46"/>
        <end position="101"/>
    </location>
</feature>
<accession>A0A5C1QMN2</accession>
<proteinExistence type="predicted"/>
<evidence type="ECO:0000313" key="3">
    <source>
        <dbReference type="Proteomes" id="UP000324209"/>
    </source>
</evidence>
<dbReference type="RefSeq" id="WP_149486669.1">
    <property type="nucleotide sequence ID" value="NZ_CP036150.1"/>
</dbReference>
<protein>
    <recommendedName>
        <fullName evidence="1">GH29D-like beta-sandwich domain-containing protein</fullName>
    </recommendedName>
</protein>
<dbReference type="Proteomes" id="UP000324209">
    <property type="component" value="Chromosome"/>
</dbReference>
<dbReference type="AlphaFoldDB" id="A0A5C1QMN2"/>
<dbReference type="EMBL" id="CP036150">
    <property type="protein sequence ID" value="QEN08588.1"/>
    <property type="molecule type" value="Genomic_DNA"/>
</dbReference>
<dbReference type="Pfam" id="PF13290">
    <property type="entry name" value="CHB_HEX_C_1"/>
    <property type="match status" value="1"/>
</dbReference>
<gene>
    <name evidence="2" type="ORF">EXM22_11550</name>
</gene>
<name>A0A5C1QMN2_9SPIO</name>
<evidence type="ECO:0000259" key="1">
    <source>
        <dbReference type="Pfam" id="PF13290"/>
    </source>
</evidence>
<dbReference type="OrthoDB" id="713772at2"/>
<reference evidence="2 3" key="1">
    <citation type="submission" date="2019-02" db="EMBL/GenBank/DDBJ databases">
        <title>Complete Genome Sequence and Methylome Analysis of free living Spirochaetas.</title>
        <authorList>
            <person name="Fomenkov A."/>
            <person name="Dubinina G."/>
            <person name="Leshcheva N."/>
            <person name="Mikheeva N."/>
            <person name="Grabovich M."/>
            <person name="Vincze T."/>
            <person name="Roberts R.J."/>
        </authorList>
    </citation>
    <scope>NUCLEOTIDE SEQUENCE [LARGE SCALE GENOMIC DNA]</scope>
    <source>
        <strain evidence="2 3">K2</strain>
    </source>
</reference>
<dbReference type="PROSITE" id="PS51257">
    <property type="entry name" value="PROKAR_LIPOPROTEIN"/>
    <property type="match status" value="1"/>
</dbReference>